<organism evidence="1 2">
    <name type="scientific">Cycloclasticus zancles 78-ME</name>
    <dbReference type="NCBI Taxonomy" id="1198232"/>
    <lineage>
        <taxon>Bacteria</taxon>
        <taxon>Pseudomonadati</taxon>
        <taxon>Pseudomonadota</taxon>
        <taxon>Gammaproteobacteria</taxon>
        <taxon>Thiotrichales</taxon>
        <taxon>Piscirickettsiaceae</taxon>
        <taxon>Cycloclasticus</taxon>
    </lineage>
</organism>
<dbReference type="KEGG" id="cza:CYCME_1436"/>
<evidence type="ECO:0000313" key="1">
    <source>
        <dbReference type="EMBL" id="AGS39764.1"/>
    </source>
</evidence>
<dbReference type="PATRIC" id="fig|1198232.3.peg.1423"/>
<gene>
    <name evidence="1" type="ORF">CYCME_1436</name>
</gene>
<dbReference type="EMBL" id="CP005996">
    <property type="protein sequence ID" value="AGS39764.1"/>
    <property type="molecule type" value="Genomic_DNA"/>
</dbReference>
<dbReference type="AlphaFoldDB" id="S5T847"/>
<sequence length="46" mass="5418">MCVRKRIGCLFEQAQLLATRWLWSYNAERSYKVVGGMRSKQLLKVV</sequence>
<protein>
    <submittedName>
        <fullName evidence="1">Uncharacterized protein</fullName>
    </submittedName>
</protein>
<dbReference type="HOGENOM" id="CLU_3182757_0_0_6"/>
<dbReference type="Proteomes" id="UP000015380">
    <property type="component" value="Chromosome"/>
</dbReference>
<evidence type="ECO:0000313" key="2">
    <source>
        <dbReference type="Proteomes" id="UP000015380"/>
    </source>
</evidence>
<name>S5T847_9GAMM</name>
<proteinExistence type="predicted"/>
<reference evidence="1 2" key="1">
    <citation type="submission" date="2013-05" db="EMBL/GenBank/DDBJ databases">
        <title>Between feast and famine: a lifestyle of most important marine PAH-degrading bacterium Cycloclasticus sp. 7ME.</title>
        <authorList>
            <person name="Yakimov M.M."/>
            <person name="Messina E."/>
            <person name="Genovese M."/>
            <person name="Denaro R."/>
            <person name="Crisafi F."/>
            <person name="Russo D."/>
            <person name="Cappello S."/>
            <person name="Santisi S."/>
            <person name="Smedile F."/>
            <person name="Golyshina O.V."/>
            <person name="Tran H."/>
            <person name="Pieper D.H."/>
            <person name="Golyshin P.N."/>
            <person name="Giuliano L."/>
        </authorList>
    </citation>
    <scope>NUCLEOTIDE SEQUENCE [LARGE SCALE GENOMIC DNA]</scope>
    <source>
        <strain evidence="1 2">78-ME</strain>
    </source>
</reference>
<keyword evidence="2" id="KW-1185">Reference proteome</keyword>
<reference evidence="2" key="2">
    <citation type="journal article" date="2016" name="Environ. Microbiol. Rep.">
        <title>Analysis of defence systems and a conjugative IncP-1 plasmid in the marine polyaromatic hydrocarbons-degrading bacterium Cycloclasticus sp. 78-ME.</title>
        <authorList>
            <person name="Yakimov M.M."/>
            <person name="Crisafi F."/>
            <person name="Messina E."/>
            <person name="Smedile F."/>
            <person name="Lopatina A."/>
            <person name="Denaro R."/>
            <person name="Pieper D.H."/>
            <person name="Golyshin P.N."/>
            <person name="Giuliano L."/>
        </authorList>
    </citation>
    <scope>NUCLEOTIDE SEQUENCE [LARGE SCALE GENOMIC DNA]</scope>
    <source>
        <strain evidence="2">78-ME</strain>
    </source>
</reference>
<accession>S5T847</accession>